<organism evidence="1 2">
    <name type="scientific">Parathielavia appendiculata</name>
    <dbReference type="NCBI Taxonomy" id="2587402"/>
    <lineage>
        <taxon>Eukaryota</taxon>
        <taxon>Fungi</taxon>
        <taxon>Dikarya</taxon>
        <taxon>Ascomycota</taxon>
        <taxon>Pezizomycotina</taxon>
        <taxon>Sordariomycetes</taxon>
        <taxon>Sordariomycetidae</taxon>
        <taxon>Sordariales</taxon>
        <taxon>Chaetomiaceae</taxon>
        <taxon>Parathielavia</taxon>
    </lineage>
</organism>
<evidence type="ECO:0000313" key="2">
    <source>
        <dbReference type="Proteomes" id="UP001302602"/>
    </source>
</evidence>
<dbReference type="Proteomes" id="UP001302602">
    <property type="component" value="Unassembled WGS sequence"/>
</dbReference>
<evidence type="ECO:0000313" key="1">
    <source>
        <dbReference type="EMBL" id="KAK4121143.1"/>
    </source>
</evidence>
<dbReference type="RefSeq" id="XP_062644914.1">
    <property type="nucleotide sequence ID" value="XM_062785805.1"/>
</dbReference>
<comment type="caution">
    <text evidence="1">The sequence shown here is derived from an EMBL/GenBank/DDBJ whole genome shotgun (WGS) entry which is preliminary data.</text>
</comment>
<name>A0AAN6TUY4_9PEZI</name>
<sequence length="116" mass="12581">MNCEMRYYPRVPLDAVLRVAWIAVLLDIMAASSSDCLASRTFALGFGAGLGRFGEGGRSATSITASGCAAAAISRSLGRAAQLPKKPIFCWIEQTSTAFSDMQSCLYFWNFYEFLG</sequence>
<proteinExistence type="predicted"/>
<dbReference type="EMBL" id="MU853234">
    <property type="protein sequence ID" value="KAK4121143.1"/>
    <property type="molecule type" value="Genomic_DNA"/>
</dbReference>
<keyword evidence="2" id="KW-1185">Reference proteome</keyword>
<reference evidence="1" key="2">
    <citation type="submission" date="2023-05" db="EMBL/GenBank/DDBJ databases">
        <authorList>
            <consortium name="Lawrence Berkeley National Laboratory"/>
            <person name="Steindorff A."/>
            <person name="Hensen N."/>
            <person name="Bonometti L."/>
            <person name="Westerberg I."/>
            <person name="Brannstrom I.O."/>
            <person name="Guillou S."/>
            <person name="Cros-Aarteil S."/>
            <person name="Calhoun S."/>
            <person name="Haridas S."/>
            <person name="Kuo A."/>
            <person name="Mondo S."/>
            <person name="Pangilinan J."/>
            <person name="Riley R."/>
            <person name="Labutti K."/>
            <person name="Andreopoulos B."/>
            <person name="Lipzen A."/>
            <person name="Chen C."/>
            <person name="Yanf M."/>
            <person name="Daum C."/>
            <person name="Ng V."/>
            <person name="Clum A."/>
            <person name="Ohm R."/>
            <person name="Martin F."/>
            <person name="Silar P."/>
            <person name="Natvig D."/>
            <person name="Lalanne C."/>
            <person name="Gautier V."/>
            <person name="Ament-Velasquez S.L."/>
            <person name="Kruys A."/>
            <person name="Hutchinson M.I."/>
            <person name="Powell A.J."/>
            <person name="Barry K."/>
            <person name="Miller A.N."/>
            <person name="Grigoriev I.V."/>
            <person name="Debuchy R."/>
            <person name="Gladieux P."/>
            <person name="Thoren M.H."/>
            <person name="Johannesson H."/>
        </authorList>
    </citation>
    <scope>NUCLEOTIDE SEQUENCE</scope>
    <source>
        <strain evidence="1">CBS 731.68</strain>
    </source>
</reference>
<reference evidence="1" key="1">
    <citation type="journal article" date="2023" name="Mol. Phylogenet. Evol.">
        <title>Genome-scale phylogeny and comparative genomics of the fungal order Sordariales.</title>
        <authorList>
            <person name="Hensen N."/>
            <person name="Bonometti L."/>
            <person name="Westerberg I."/>
            <person name="Brannstrom I.O."/>
            <person name="Guillou S."/>
            <person name="Cros-Aarteil S."/>
            <person name="Calhoun S."/>
            <person name="Haridas S."/>
            <person name="Kuo A."/>
            <person name="Mondo S."/>
            <person name="Pangilinan J."/>
            <person name="Riley R."/>
            <person name="LaButti K."/>
            <person name="Andreopoulos B."/>
            <person name="Lipzen A."/>
            <person name="Chen C."/>
            <person name="Yan M."/>
            <person name="Daum C."/>
            <person name="Ng V."/>
            <person name="Clum A."/>
            <person name="Steindorff A."/>
            <person name="Ohm R.A."/>
            <person name="Martin F."/>
            <person name="Silar P."/>
            <person name="Natvig D.O."/>
            <person name="Lalanne C."/>
            <person name="Gautier V."/>
            <person name="Ament-Velasquez S.L."/>
            <person name="Kruys A."/>
            <person name="Hutchinson M.I."/>
            <person name="Powell A.J."/>
            <person name="Barry K."/>
            <person name="Miller A.N."/>
            <person name="Grigoriev I.V."/>
            <person name="Debuchy R."/>
            <person name="Gladieux P."/>
            <person name="Hiltunen Thoren M."/>
            <person name="Johannesson H."/>
        </authorList>
    </citation>
    <scope>NUCLEOTIDE SEQUENCE</scope>
    <source>
        <strain evidence="1">CBS 731.68</strain>
    </source>
</reference>
<accession>A0AAN6TUY4</accession>
<dbReference type="GeneID" id="87822571"/>
<gene>
    <name evidence="1" type="ORF">N657DRAFT_118590</name>
</gene>
<protein>
    <submittedName>
        <fullName evidence="1">Uncharacterized protein</fullName>
    </submittedName>
</protein>
<dbReference type="AlphaFoldDB" id="A0AAN6TUY4"/>